<evidence type="ECO:0000256" key="14">
    <source>
        <dbReference type="ARBA" id="ARBA00031602"/>
    </source>
</evidence>
<dbReference type="PIRSF" id="PIRSF016478">
    <property type="entry name" value="Coatomer_esu"/>
    <property type="match status" value="1"/>
</dbReference>
<comment type="subcellular location">
    <subcellularLocation>
        <location evidence="2">Cytoplasmic vesicle</location>
        <location evidence="2">COPI-coated vesicle membrane</location>
        <topology evidence="2">Peripheral membrane protein</topology>
        <orientation evidence="2">Cytoplasmic side</orientation>
    </subcellularLocation>
    <subcellularLocation>
        <location evidence="1">Golgi apparatus membrane</location>
        <topology evidence="1">Peripheral membrane protein</topology>
        <orientation evidence="1">Cytoplasmic side</orientation>
    </subcellularLocation>
</comment>
<dbReference type="GO" id="GO:0006890">
    <property type="term" value="P:retrograde vesicle-mediated transport, Golgi to endoplasmic reticulum"/>
    <property type="evidence" value="ECO:0007669"/>
    <property type="project" value="InterPro"/>
</dbReference>
<name>A0A4Y7LU19_9CRUS</name>
<evidence type="ECO:0000256" key="2">
    <source>
        <dbReference type="ARBA" id="ARBA00004347"/>
    </source>
</evidence>
<comment type="subunit">
    <text evidence="4">Oligomeric complex that consists of at least the alpha, beta, beta', gamma, delta, epsilon and zeta subunits.</text>
</comment>
<evidence type="ECO:0000256" key="3">
    <source>
        <dbReference type="ARBA" id="ARBA00008827"/>
    </source>
</evidence>
<dbReference type="GO" id="GO:0005198">
    <property type="term" value="F:structural molecule activity"/>
    <property type="evidence" value="ECO:0007669"/>
    <property type="project" value="InterPro"/>
</dbReference>
<dbReference type="GO" id="GO:0030126">
    <property type="term" value="C:COPI vesicle coat"/>
    <property type="evidence" value="ECO:0007669"/>
    <property type="project" value="TreeGrafter"/>
</dbReference>
<dbReference type="PANTHER" id="PTHR10805">
    <property type="entry name" value="COATOMER SUBUNIT EPSILON"/>
    <property type="match status" value="1"/>
</dbReference>
<dbReference type="SUPFAM" id="SSF48452">
    <property type="entry name" value="TPR-like"/>
    <property type="match status" value="1"/>
</dbReference>
<dbReference type="GO" id="GO:0000139">
    <property type="term" value="C:Golgi membrane"/>
    <property type="evidence" value="ECO:0007669"/>
    <property type="project" value="UniProtKB-SubCell"/>
</dbReference>
<evidence type="ECO:0000256" key="6">
    <source>
        <dbReference type="ARBA" id="ARBA00022448"/>
    </source>
</evidence>
<dbReference type="SMART" id="SM00028">
    <property type="entry name" value="TPR"/>
    <property type="match status" value="1"/>
</dbReference>
<dbReference type="Pfam" id="PF04733">
    <property type="entry name" value="Coatomer_E"/>
    <property type="match status" value="1"/>
</dbReference>
<dbReference type="InterPro" id="IPR019734">
    <property type="entry name" value="TPR_rpt"/>
</dbReference>
<evidence type="ECO:0000256" key="12">
    <source>
        <dbReference type="ARBA" id="ARBA00023329"/>
    </source>
</evidence>
<evidence type="ECO:0000256" key="13">
    <source>
        <dbReference type="ARBA" id="ARBA00025582"/>
    </source>
</evidence>
<gene>
    <name evidence="15" type="primary">EOG090X0A8E</name>
</gene>
<dbReference type="GO" id="GO:0006891">
    <property type="term" value="P:intra-Golgi vesicle-mediated transport"/>
    <property type="evidence" value="ECO:0007669"/>
    <property type="project" value="TreeGrafter"/>
</dbReference>
<evidence type="ECO:0000313" key="15">
    <source>
        <dbReference type="EMBL" id="SVE73088.1"/>
    </source>
</evidence>
<dbReference type="InterPro" id="IPR006822">
    <property type="entry name" value="Coatomer_esu"/>
</dbReference>
<evidence type="ECO:0000256" key="7">
    <source>
        <dbReference type="ARBA" id="ARBA00022490"/>
    </source>
</evidence>
<keyword evidence="12" id="KW-0968">Cytoplasmic vesicle</keyword>
<dbReference type="Gene3D" id="1.25.40.10">
    <property type="entry name" value="Tetratricopeptide repeat domain"/>
    <property type="match status" value="1"/>
</dbReference>
<evidence type="ECO:0000256" key="4">
    <source>
        <dbReference type="ARBA" id="ARBA00011775"/>
    </source>
</evidence>
<keyword evidence="6" id="KW-0813">Transport</keyword>
<evidence type="ECO:0000256" key="11">
    <source>
        <dbReference type="ARBA" id="ARBA00023136"/>
    </source>
</evidence>
<dbReference type="GO" id="GO:0015031">
    <property type="term" value="P:protein transport"/>
    <property type="evidence" value="ECO:0007669"/>
    <property type="project" value="UniProtKB-KW"/>
</dbReference>
<evidence type="ECO:0000256" key="1">
    <source>
        <dbReference type="ARBA" id="ARBA00004255"/>
    </source>
</evidence>
<sequence length="342" mass="38470">MLSTQIKPVHSKGRLLYLERKKKEAQLAEKLAQQKVEATSQGASTSNKSTELDVWFDGLNICSIYNYSNCICFFQTSLIPLIPKTRDVFVYRAYIALKKYGVVINEIHGASPQELQPLKMLAEYFSQPSKREAIVLKLDQQISGNIDVNNYLFLLVAATIYYNESSFETALKVLHQSDNLECRALMLQTQLKMDRVDLAKKELKTMQEIDDDAILTQLASAWVNLTTGGDKLQDAYYTFQELADKNAATALLLNGQATCCIGQGKYEEAESALQDALEKDSNNTDTLVNLVVMSQLSSKAPEVSNRYLSQLIDSAPDHPFVKEFQVKEKDFDMLAKQYTVPS</sequence>
<dbReference type="PANTHER" id="PTHR10805:SF0">
    <property type="entry name" value="COATOMER SUBUNIT EPSILON"/>
    <property type="match status" value="1"/>
</dbReference>
<keyword evidence="9" id="KW-0653">Protein transport</keyword>
<dbReference type="InterPro" id="IPR011990">
    <property type="entry name" value="TPR-like_helical_dom_sf"/>
</dbReference>
<keyword evidence="11" id="KW-0472">Membrane</keyword>
<evidence type="ECO:0000256" key="9">
    <source>
        <dbReference type="ARBA" id="ARBA00022927"/>
    </source>
</evidence>
<organism evidence="15">
    <name type="scientific">Ceriodaphnia reticulata</name>
    <dbReference type="NCBI Taxonomy" id="302197"/>
    <lineage>
        <taxon>Eukaryota</taxon>
        <taxon>Metazoa</taxon>
        <taxon>Ecdysozoa</taxon>
        <taxon>Arthropoda</taxon>
        <taxon>Crustacea</taxon>
        <taxon>Branchiopoda</taxon>
        <taxon>Diplostraca</taxon>
        <taxon>Cladocera</taxon>
        <taxon>Anomopoda</taxon>
        <taxon>Daphniidae</taxon>
        <taxon>Ceriodaphnia</taxon>
    </lineage>
</organism>
<evidence type="ECO:0000256" key="8">
    <source>
        <dbReference type="ARBA" id="ARBA00022892"/>
    </source>
</evidence>
<reference evidence="15" key="1">
    <citation type="submission" date="2018-08" db="EMBL/GenBank/DDBJ databases">
        <authorList>
            <person name="Cornetti L."/>
        </authorList>
    </citation>
    <scope>NUCLEOTIDE SEQUENCE</scope>
    <source>
        <strain evidence="15">OM-SAIQ-clone2</strain>
    </source>
</reference>
<dbReference type="GO" id="GO:0006888">
    <property type="term" value="P:endoplasmic reticulum to Golgi vesicle-mediated transport"/>
    <property type="evidence" value="ECO:0007669"/>
    <property type="project" value="TreeGrafter"/>
</dbReference>
<keyword evidence="10" id="KW-0333">Golgi apparatus</keyword>
<comment type="similarity">
    <text evidence="3">Belongs to the COPE family.</text>
</comment>
<keyword evidence="7" id="KW-0963">Cytoplasm</keyword>
<comment type="function">
    <text evidence="13">The coatomer is a cytosolic protein complex that binds to dilysine motifs and reversibly associates with Golgi non-clathrin-coated vesicles, which further mediate biosynthetic protein transport from the ER, via the Golgi up to the trans Golgi network. The coatomer complex is required for budding from Golgi membranes, and is essential for the retrograde Golgi-to-ER transport of dilysine-tagged proteins.</text>
</comment>
<evidence type="ECO:0000256" key="5">
    <source>
        <dbReference type="ARBA" id="ARBA00015828"/>
    </source>
</evidence>
<dbReference type="AlphaFoldDB" id="A0A4Y7LU19"/>
<accession>A0A4Y7LU19</accession>
<dbReference type="FunFam" id="1.25.40.10:FF:000140">
    <property type="entry name" value="Coatomer subunit epsilon"/>
    <property type="match status" value="1"/>
</dbReference>
<protein>
    <recommendedName>
        <fullName evidence="5">Coatomer subunit epsilon</fullName>
    </recommendedName>
    <alternativeName>
        <fullName evidence="14">Epsilon-coat protein</fullName>
    </alternativeName>
</protein>
<keyword evidence="8" id="KW-0931">ER-Golgi transport</keyword>
<proteinExistence type="evidence at transcript level"/>
<evidence type="ECO:0000256" key="10">
    <source>
        <dbReference type="ARBA" id="ARBA00023034"/>
    </source>
</evidence>
<dbReference type="EMBL" id="LR003469">
    <property type="protein sequence ID" value="SVE73088.1"/>
    <property type="molecule type" value="mRNA"/>
</dbReference>